<proteinExistence type="predicted"/>
<evidence type="ECO:0000313" key="1">
    <source>
        <dbReference type="EnsemblPlants" id="MELO3C028484.2.1"/>
    </source>
</evidence>
<dbReference type="Gramene" id="MELO3C028484.2.1">
    <property type="protein sequence ID" value="MELO3C028484.2.1"/>
    <property type="gene ID" value="MELO3C028484.2"/>
</dbReference>
<protein>
    <submittedName>
        <fullName evidence="1">Uncharacterized protein</fullName>
    </submittedName>
</protein>
<organism evidence="1">
    <name type="scientific">Cucumis melo</name>
    <name type="common">Muskmelon</name>
    <dbReference type="NCBI Taxonomy" id="3656"/>
    <lineage>
        <taxon>Eukaryota</taxon>
        <taxon>Viridiplantae</taxon>
        <taxon>Streptophyta</taxon>
        <taxon>Embryophyta</taxon>
        <taxon>Tracheophyta</taxon>
        <taxon>Spermatophyta</taxon>
        <taxon>Magnoliopsida</taxon>
        <taxon>eudicotyledons</taxon>
        <taxon>Gunneridae</taxon>
        <taxon>Pentapetalae</taxon>
        <taxon>rosids</taxon>
        <taxon>fabids</taxon>
        <taxon>Cucurbitales</taxon>
        <taxon>Cucurbitaceae</taxon>
        <taxon>Benincaseae</taxon>
        <taxon>Cucumis</taxon>
    </lineage>
</organism>
<accession>A0A9I9E483</accession>
<sequence length="92" mass="10260">MARKLRFFREQMARAGLSPSSHSLGTPDFDLDNLEFRGKSQWLSKRGGPVSFLQIHPSPAKSGTPPAKPDRHDVLRRSHPLLLIVAGEESKD</sequence>
<dbReference type="EnsemblPlants" id="MELO3C028484.2.1">
    <property type="protein sequence ID" value="MELO3C028484.2.1"/>
    <property type="gene ID" value="MELO3C028484.2"/>
</dbReference>
<dbReference type="AlphaFoldDB" id="A0A9I9E483"/>
<name>A0A9I9E483_CUCME</name>
<reference evidence="1" key="1">
    <citation type="submission" date="2023-03" db="UniProtKB">
        <authorList>
            <consortium name="EnsemblPlants"/>
        </authorList>
    </citation>
    <scope>IDENTIFICATION</scope>
</reference>